<organism evidence="2 3">
    <name type="scientific">Candidatus Giovannonibacteria bacterium GW2011_GWA1_44_25</name>
    <dbReference type="NCBI Taxonomy" id="1618645"/>
    <lineage>
        <taxon>Bacteria</taxon>
        <taxon>Candidatus Giovannoniibacteriota</taxon>
    </lineage>
</organism>
<sequence>MATFLCRRHPRPKKVPKRFKKAHERFHARGNKPKTCKPRSAAVKENLRLARAVRKQTGRFVTKTLFEQSMRG</sequence>
<accession>A0A0G1IMA0</accession>
<reference evidence="2 3" key="1">
    <citation type="journal article" date="2015" name="Nature">
        <title>rRNA introns, odd ribosomes, and small enigmatic genomes across a large radiation of phyla.</title>
        <authorList>
            <person name="Brown C.T."/>
            <person name="Hug L.A."/>
            <person name="Thomas B.C."/>
            <person name="Sharon I."/>
            <person name="Castelle C.J."/>
            <person name="Singh A."/>
            <person name="Wilkins M.J."/>
            <person name="Williams K.H."/>
            <person name="Banfield J.F."/>
        </authorList>
    </citation>
    <scope>NUCLEOTIDE SEQUENCE [LARGE SCALE GENOMIC DNA]</scope>
</reference>
<comment type="caution">
    <text evidence="2">The sequence shown here is derived from an EMBL/GenBank/DDBJ whole genome shotgun (WGS) entry which is preliminary data.</text>
</comment>
<feature type="region of interest" description="Disordered" evidence="1">
    <location>
        <begin position="1"/>
        <end position="20"/>
    </location>
</feature>
<dbReference type="Proteomes" id="UP000034087">
    <property type="component" value="Unassembled WGS sequence"/>
</dbReference>
<name>A0A0G1IMA0_9BACT</name>
<evidence type="ECO:0000313" key="2">
    <source>
        <dbReference type="EMBL" id="KKT60043.1"/>
    </source>
</evidence>
<dbReference type="AlphaFoldDB" id="A0A0G1IMA0"/>
<protein>
    <submittedName>
        <fullName evidence="2">Uncharacterized protein</fullName>
    </submittedName>
</protein>
<proteinExistence type="predicted"/>
<dbReference type="EMBL" id="LCIR01000004">
    <property type="protein sequence ID" value="KKT60043.1"/>
    <property type="molecule type" value="Genomic_DNA"/>
</dbReference>
<gene>
    <name evidence="2" type="ORF">UW53_C0004G0055</name>
</gene>
<evidence type="ECO:0000313" key="3">
    <source>
        <dbReference type="Proteomes" id="UP000034087"/>
    </source>
</evidence>
<evidence type="ECO:0000256" key="1">
    <source>
        <dbReference type="SAM" id="MobiDB-lite"/>
    </source>
</evidence>